<dbReference type="RefSeq" id="WP_055424212.1">
    <property type="nucleotide sequence ID" value="NZ_CYHH01000015.1"/>
</dbReference>
<evidence type="ECO:0000313" key="5">
    <source>
        <dbReference type="EMBL" id="CUB07960.1"/>
    </source>
</evidence>
<comment type="similarity">
    <text evidence="1">Belongs to the glycosyltransferase 2 family.</text>
</comment>
<accession>A0A0K6IXW9</accession>
<feature type="domain" description="Glycosyltransferase 2-like" evidence="4">
    <location>
        <begin position="15"/>
        <end position="136"/>
    </location>
</feature>
<dbReference type="InterPro" id="IPR001173">
    <property type="entry name" value="Glyco_trans_2-like"/>
</dbReference>
<keyword evidence="6" id="KW-1185">Reference proteome</keyword>
<reference evidence="6" key="1">
    <citation type="submission" date="2015-08" db="EMBL/GenBank/DDBJ databases">
        <authorList>
            <person name="Babu N.S."/>
            <person name="Beckwith C.J."/>
            <person name="Beseler K.G."/>
            <person name="Brison A."/>
            <person name="Carone J.V."/>
            <person name="Caskin T.P."/>
            <person name="Diamond M."/>
            <person name="Durham M.E."/>
            <person name="Foxe J.M."/>
            <person name="Go M."/>
            <person name="Henderson B.A."/>
            <person name="Jones I.B."/>
            <person name="McGettigan J.A."/>
            <person name="Micheletti S.J."/>
            <person name="Nasrallah M.E."/>
            <person name="Ortiz D."/>
            <person name="Piller C.R."/>
            <person name="Privatt S.R."/>
            <person name="Schneider S.L."/>
            <person name="Sharp S."/>
            <person name="Smith T.C."/>
            <person name="Stanton J.D."/>
            <person name="Ullery H.E."/>
            <person name="Wilson R.J."/>
            <person name="Serrano M.G."/>
            <person name="Buck G."/>
            <person name="Lee V."/>
            <person name="Wang Y."/>
            <person name="Carvalho R."/>
            <person name="Voegtly L."/>
            <person name="Shi R."/>
            <person name="Duckworth R."/>
            <person name="Johnson A."/>
            <person name="Loviza R."/>
            <person name="Walstead R."/>
            <person name="Shah Z."/>
            <person name="Kiflezghi M."/>
            <person name="Wade K."/>
            <person name="Ball S.L."/>
            <person name="Bradley K.W."/>
            <person name="Asai D.J."/>
            <person name="Bowman C.A."/>
            <person name="Russell D.A."/>
            <person name="Pope W.H."/>
            <person name="Jacobs-Sera D."/>
            <person name="Hendrix R.W."/>
            <person name="Hatfull G.F."/>
        </authorList>
    </citation>
    <scope>NUCLEOTIDE SEQUENCE [LARGE SCALE GENOMIC DNA]</scope>
    <source>
        <strain evidence="6">JCM 19170</strain>
    </source>
</reference>
<evidence type="ECO:0000256" key="2">
    <source>
        <dbReference type="ARBA" id="ARBA00022676"/>
    </source>
</evidence>
<dbReference type="AlphaFoldDB" id="A0A0K6IXW9"/>
<dbReference type="Proteomes" id="UP000182108">
    <property type="component" value="Unassembled WGS sequence"/>
</dbReference>
<keyword evidence="3 5" id="KW-0808">Transferase</keyword>
<gene>
    <name evidence="5" type="ORF">Ga0061068_11524</name>
</gene>
<name>A0A0K6IXW9_9PROT</name>
<evidence type="ECO:0000256" key="3">
    <source>
        <dbReference type="ARBA" id="ARBA00022679"/>
    </source>
</evidence>
<proteinExistence type="inferred from homology"/>
<dbReference type="OrthoDB" id="9771846at2"/>
<keyword evidence="2" id="KW-0328">Glycosyltransferase</keyword>
<dbReference type="EMBL" id="CYHH01000015">
    <property type="protein sequence ID" value="CUB07960.1"/>
    <property type="molecule type" value="Genomic_DNA"/>
</dbReference>
<dbReference type="InterPro" id="IPR029044">
    <property type="entry name" value="Nucleotide-diphossugar_trans"/>
</dbReference>
<evidence type="ECO:0000313" key="6">
    <source>
        <dbReference type="Proteomes" id="UP000182108"/>
    </source>
</evidence>
<dbReference type="PANTHER" id="PTHR43179:SF12">
    <property type="entry name" value="GALACTOFURANOSYLTRANSFERASE GLFT2"/>
    <property type="match status" value="1"/>
</dbReference>
<sequence length="282" mass="31039">MRRPVIGLTLHYRHAALTDRCVQSLLADGADAVLIWDNTGDGGTSAEGISVCRDQPDRVVLEESPTNLGFAAGVNRGIEAILARWPQAWVFLLNNDAEVLPGAIDTLRQALEAKSDAVVAYPGMQQGAEIFGETFYQRHLGLFTKKALPGSIRYPSGCALLIAPERIDLPLFDEDFFMYGEDVMLGARLGPQRMAHVTEILVRHAGNAGSGQGSTFYEERMVTAHWLLARKLAKNPLELGLFSLGRALSLPARALLRAVRHRSLVPLSALWRGWRLAFPRCR</sequence>
<dbReference type="SUPFAM" id="SSF53448">
    <property type="entry name" value="Nucleotide-diphospho-sugar transferases"/>
    <property type="match status" value="1"/>
</dbReference>
<organism evidence="5 6">
    <name type="scientific">Tepidiphilus thermophilus</name>
    <dbReference type="NCBI Taxonomy" id="876478"/>
    <lineage>
        <taxon>Bacteria</taxon>
        <taxon>Pseudomonadati</taxon>
        <taxon>Pseudomonadota</taxon>
        <taxon>Hydrogenophilia</taxon>
        <taxon>Hydrogenophilales</taxon>
        <taxon>Hydrogenophilaceae</taxon>
        <taxon>Tepidiphilus</taxon>
    </lineage>
</organism>
<dbReference type="Gene3D" id="3.90.550.10">
    <property type="entry name" value="Spore Coat Polysaccharide Biosynthesis Protein SpsA, Chain A"/>
    <property type="match status" value="1"/>
</dbReference>
<dbReference type="Pfam" id="PF00535">
    <property type="entry name" value="Glycos_transf_2"/>
    <property type="match status" value="1"/>
</dbReference>
<protein>
    <submittedName>
        <fullName evidence="5">Glycosyltransferase, GT2 family</fullName>
    </submittedName>
</protein>
<evidence type="ECO:0000256" key="1">
    <source>
        <dbReference type="ARBA" id="ARBA00006739"/>
    </source>
</evidence>
<evidence type="ECO:0000259" key="4">
    <source>
        <dbReference type="Pfam" id="PF00535"/>
    </source>
</evidence>
<dbReference type="PANTHER" id="PTHR43179">
    <property type="entry name" value="RHAMNOSYLTRANSFERASE WBBL"/>
    <property type="match status" value="1"/>
</dbReference>
<dbReference type="GO" id="GO:0016757">
    <property type="term" value="F:glycosyltransferase activity"/>
    <property type="evidence" value="ECO:0007669"/>
    <property type="project" value="UniProtKB-KW"/>
</dbReference>